<dbReference type="Proteomes" id="UP000302218">
    <property type="component" value="Chromosome"/>
</dbReference>
<organism evidence="3 4">
    <name type="scientific">Natrinema versiforme</name>
    <dbReference type="NCBI Taxonomy" id="88724"/>
    <lineage>
        <taxon>Archaea</taxon>
        <taxon>Methanobacteriati</taxon>
        <taxon>Methanobacteriota</taxon>
        <taxon>Stenosarchaea group</taxon>
        <taxon>Halobacteria</taxon>
        <taxon>Halobacteriales</taxon>
        <taxon>Natrialbaceae</taxon>
        <taxon>Natrinema</taxon>
    </lineage>
</organism>
<evidence type="ECO:0000313" key="3">
    <source>
        <dbReference type="EMBL" id="QCS43377.1"/>
    </source>
</evidence>
<dbReference type="EMBL" id="CP040330">
    <property type="protein sequence ID" value="QCS43377.1"/>
    <property type="molecule type" value="Genomic_DNA"/>
</dbReference>
<evidence type="ECO:0000256" key="1">
    <source>
        <dbReference type="SAM" id="Coils"/>
    </source>
</evidence>
<dbReference type="Gene3D" id="1.20.1260.10">
    <property type="match status" value="1"/>
</dbReference>
<feature type="coiled-coil region" evidence="1">
    <location>
        <begin position="21"/>
        <end position="68"/>
    </location>
</feature>
<dbReference type="Pfam" id="PF05974">
    <property type="entry name" value="DUF892"/>
    <property type="match status" value="1"/>
</dbReference>
<dbReference type="PANTHER" id="PTHR30565">
    <property type="entry name" value="PROTEIN YCIF"/>
    <property type="match status" value="1"/>
</dbReference>
<dbReference type="RefSeq" id="WP_138245837.1">
    <property type="nucleotide sequence ID" value="NZ_CP040330.1"/>
</dbReference>
<evidence type="ECO:0000313" key="4">
    <source>
        <dbReference type="Proteomes" id="UP000302218"/>
    </source>
</evidence>
<feature type="compositionally biased region" description="Acidic residues" evidence="2">
    <location>
        <begin position="142"/>
        <end position="158"/>
    </location>
</feature>
<feature type="region of interest" description="Disordered" evidence="2">
    <location>
        <begin position="142"/>
        <end position="165"/>
    </location>
</feature>
<name>A0A4P8WIT3_9EURY</name>
<dbReference type="InterPro" id="IPR010287">
    <property type="entry name" value="DUF892_YciF-like"/>
</dbReference>
<dbReference type="GeneID" id="40266368"/>
<dbReference type="KEGG" id="nvr:FEJ81_13805"/>
<evidence type="ECO:0000256" key="2">
    <source>
        <dbReference type="SAM" id="MobiDB-lite"/>
    </source>
</evidence>
<dbReference type="InterPro" id="IPR047114">
    <property type="entry name" value="YciF"/>
</dbReference>
<reference evidence="4" key="1">
    <citation type="submission" date="2019-05" db="EMBL/GenBank/DDBJ databases">
        <title>Genome sequence and methylation pattern of the halophilic Archaeon Natrinema versiforme BOL5-4.</title>
        <authorList>
            <person name="DasSarma P."/>
            <person name="Anton B.P."/>
            <person name="DasSarma S.L."/>
            <person name="Martinez F.L."/>
            <person name="Guzman D."/>
            <person name="Roberts R.J."/>
            <person name="DasSarma S."/>
        </authorList>
    </citation>
    <scope>NUCLEOTIDE SEQUENCE [LARGE SCALE GENOMIC DNA]</scope>
    <source>
        <strain evidence="4">BOL5-4</strain>
    </source>
</reference>
<dbReference type="InterPro" id="IPR009078">
    <property type="entry name" value="Ferritin-like_SF"/>
</dbReference>
<keyword evidence="1" id="KW-0175">Coiled coil</keyword>
<proteinExistence type="predicted"/>
<sequence length="165" mass="18703">MTIDSTEDLFVDGLKHAYYTEQQLVEALDELEQTASSEELKSGFAEHREETQNHVERIEDVFEQLDADAEAETDPVVDGMIEAHEEFMDKDPSQEAIDRFNIAAGQKSEHYEIAVYGNLIPMADQLGMDDVADTLEETLREEQDELDSLSEMGEEFDYGELSVSE</sequence>
<gene>
    <name evidence="3" type="ORF">FEJ81_13805</name>
</gene>
<protein>
    <submittedName>
        <fullName evidence="3">DUF892 family protein</fullName>
    </submittedName>
</protein>
<dbReference type="OrthoDB" id="302765at2157"/>
<dbReference type="InterPro" id="IPR012347">
    <property type="entry name" value="Ferritin-like"/>
</dbReference>
<accession>A0A4P8WIT3</accession>
<dbReference type="AlphaFoldDB" id="A0A4P8WIT3"/>
<dbReference type="SUPFAM" id="SSF47240">
    <property type="entry name" value="Ferritin-like"/>
    <property type="match status" value="1"/>
</dbReference>
<dbReference type="PANTHER" id="PTHR30565:SF9">
    <property type="entry name" value="PROTEIN YCIF"/>
    <property type="match status" value="1"/>
</dbReference>